<comment type="caution">
    <text evidence="2">The sequence shown here is derived from an EMBL/GenBank/DDBJ whole genome shotgun (WGS) entry which is preliminary data.</text>
</comment>
<feature type="region of interest" description="Disordered" evidence="1">
    <location>
        <begin position="52"/>
        <end position="75"/>
    </location>
</feature>
<sequence>MDPRLRGFSSSLNGTQLGNRPLSVLSNQSRVSGQRFDNTFIDHNFMEFPYLPPDPKSSKVTPNSNAVHEEDSPEDCDFSDAVLRYVSQMLMEEDMEDKTCMLQDSLDLQALRNHFMSDDNHGGSYLDDNTCIQNLRYYDSFQQQTLRVSSMSQSSYSSSNSVITSMDGLVDSPSSSFQISDWKNESQSISQFMKGVEEASKFLPNGDVFFRNIEVNRFLSRESKARISEVQSRREKG</sequence>
<reference evidence="2 3" key="1">
    <citation type="journal article" date="2020" name="Mol. Plant">
        <title>The Chromosome-Based Rubber Tree Genome Provides New Insights into Spurge Genome Evolution and Rubber Biosynthesis.</title>
        <authorList>
            <person name="Liu J."/>
            <person name="Shi C."/>
            <person name="Shi C.C."/>
            <person name="Li W."/>
            <person name="Zhang Q.J."/>
            <person name="Zhang Y."/>
            <person name="Li K."/>
            <person name="Lu H.F."/>
            <person name="Shi C."/>
            <person name="Zhu S.T."/>
            <person name="Xiao Z.Y."/>
            <person name="Nan H."/>
            <person name="Yue Y."/>
            <person name="Zhu X.G."/>
            <person name="Wu Y."/>
            <person name="Hong X.N."/>
            <person name="Fan G.Y."/>
            <person name="Tong Y."/>
            <person name="Zhang D."/>
            <person name="Mao C.L."/>
            <person name="Liu Y.L."/>
            <person name="Hao S.J."/>
            <person name="Liu W.Q."/>
            <person name="Lv M.Q."/>
            <person name="Zhang H.B."/>
            <person name="Liu Y."/>
            <person name="Hu-Tang G.R."/>
            <person name="Wang J.P."/>
            <person name="Wang J.H."/>
            <person name="Sun Y.H."/>
            <person name="Ni S.B."/>
            <person name="Chen W.B."/>
            <person name="Zhang X.C."/>
            <person name="Jiao Y.N."/>
            <person name="Eichler E.E."/>
            <person name="Li G.H."/>
            <person name="Liu X."/>
            <person name="Gao L.Z."/>
        </authorList>
    </citation>
    <scope>NUCLEOTIDE SEQUENCE [LARGE SCALE GENOMIC DNA]</scope>
    <source>
        <strain evidence="3">cv. GT1</strain>
        <tissue evidence="2">Leaf</tissue>
    </source>
</reference>
<evidence type="ECO:0000313" key="2">
    <source>
        <dbReference type="EMBL" id="KAF2288668.1"/>
    </source>
</evidence>
<keyword evidence="3" id="KW-1185">Reference proteome</keyword>
<feature type="compositionally biased region" description="Polar residues" evidence="1">
    <location>
        <begin position="8"/>
        <end position="26"/>
    </location>
</feature>
<evidence type="ECO:0000313" key="3">
    <source>
        <dbReference type="Proteomes" id="UP000467840"/>
    </source>
</evidence>
<accession>A0A6A6KL82</accession>
<feature type="region of interest" description="Disordered" evidence="1">
    <location>
        <begin position="1"/>
        <end position="26"/>
    </location>
</feature>
<dbReference type="AlphaFoldDB" id="A0A6A6KL82"/>
<gene>
    <name evidence="2" type="ORF">GH714_010207</name>
</gene>
<dbReference type="Proteomes" id="UP000467840">
    <property type="component" value="Chromosome 8"/>
</dbReference>
<evidence type="ECO:0000256" key="1">
    <source>
        <dbReference type="SAM" id="MobiDB-lite"/>
    </source>
</evidence>
<protein>
    <submittedName>
        <fullName evidence="2">Uncharacterized protein</fullName>
    </submittedName>
</protein>
<organism evidence="2 3">
    <name type="scientific">Hevea brasiliensis</name>
    <name type="common">Para rubber tree</name>
    <name type="synonym">Siphonia brasiliensis</name>
    <dbReference type="NCBI Taxonomy" id="3981"/>
    <lineage>
        <taxon>Eukaryota</taxon>
        <taxon>Viridiplantae</taxon>
        <taxon>Streptophyta</taxon>
        <taxon>Embryophyta</taxon>
        <taxon>Tracheophyta</taxon>
        <taxon>Spermatophyta</taxon>
        <taxon>Magnoliopsida</taxon>
        <taxon>eudicotyledons</taxon>
        <taxon>Gunneridae</taxon>
        <taxon>Pentapetalae</taxon>
        <taxon>rosids</taxon>
        <taxon>fabids</taxon>
        <taxon>Malpighiales</taxon>
        <taxon>Euphorbiaceae</taxon>
        <taxon>Crotonoideae</taxon>
        <taxon>Micrandreae</taxon>
        <taxon>Hevea</taxon>
    </lineage>
</organism>
<name>A0A6A6KL82_HEVBR</name>
<proteinExistence type="predicted"/>
<dbReference type="EMBL" id="JAAGAX010000016">
    <property type="protein sequence ID" value="KAF2288668.1"/>
    <property type="molecule type" value="Genomic_DNA"/>
</dbReference>